<proteinExistence type="predicted"/>
<protein>
    <submittedName>
        <fullName evidence="1">Unnamed protein product</fullName>
    </submittedName>
</protein>
<organism evidence="1 2">
    <name type="scientific">Ambrosiozyma monospora</name>
    <name type="common">Yeast</name>
    <name type="synonym">Endomycopsis monosporus</name>
    <dbReference type="NCBI Taxonomy" id="43982"/>
    <lineage>
        <taxon>Eukaryota</taxon>
        <taxon>Fungi</taxon>
        <taxon>Dikarya</taxon>
        <taxon>Ascomycota</taxon>
        <taxon>Saccharomycotina</taxon>
        <taxon>Pichiomycetes</taxon>
        <taxon>Pichiales</taxon>
        <taxon>Pichiaceae</taxon>
        <taxon>Ambrosiozyma</taxon>
    </lineage>
</organism>
<sequence>MEIPLLIVCPNGDNKLFRQFSRNGFSTGLGLFEVKEFSMKLIQDFNIKCRSHTISDTVKTELLSFCFPNKKPTFDLMNAEYYPEQKQYCISTSLGELFEHDTPLISHFQKPVPGSIKLGTRFTNKNTLSLNIVIGNTQQDDQQAKKFKFHVGVTLKCKIPDELLSGGQDLYNTPTVVPYKMVDDEDDESNDDQDVTEVLPPYTE</sequence>
<reference evidence="1" key="1">
    <citation type="submission" date="2023-04" db="EMBL/GenBank/DDBJ databases">
        <title>Ambrosiozyma monospora NBRC 10751.</title>
        <authorList>
            <person name="Ichikawa N."/>
            <person name="Sato H."/>
            <person name="Tonouchi N."/>
        </authorList>
    </citation>
    <scope>NUCLEOTIDE SEQUENCE</scope>
    <source>
        <strain evidence="1">NBRC 10751</strain>
    </source>
</reference>
<evidence type="ECO:0000313" key="1">
    <source>
        <dbReference type="EMBL" id="GMF00294.1"/>
    </source>
</evidence>
<gene>
    <name evidence="1" type="ORF">Amon02_001096700</name>
</gene>
<dbReference type="Proteomes" id="UP001165064">
    <property type="component" value="Unassembled WGS sequence"/>
</dbReference>
<dbReference type="EMBL" id="BSXS01011346">
    <property type="protein sequence ID" value="GMF00294.1"/>
    <property type="molecule type" value="Genomic_DNA"/>
</dbReference>
<comment type="caution">
    <text evidence="1">The sequence shown here is derived from an EMBL/GenBank/DDBJ whole genome shotgun (WGS) entry which is preliminary data.</text>
</comment>
<keyword evidence="2" id="KW-1185">Reference proteome</keyword>
<name>A0ACB5U2B9_AMBMO</name>
<evidence type="ECO:0000313" key="2">
    <source>
        <dbReference type="Proteomes" id="UP001165064"/>
    </source>
</evidence>
<accession>A0ACB5U2B9</accession>